<dbReference type="Proteomes" id="UP000242164">
    <property type="component" value="Unassembled WGS sequence"/>
</dbReference>
<name>A0AAX2CFP3_9BACI</name>
<dbReference type="NCBIfam" id="TIGR02492">
    <property type="entry name" value="flgK_ends"/>
    <property type="match status" value="1"/>
</dbReference>
<evidence type="ECO:0000256" key="5">
    <source>
        <dbReference type="ARBA" id="ARBA00022525"/>
    </source>
</evidence>
<dbReference type="GO" id="GO:0009424">
    <property type="term" value="C:bacterial-type flagellum hook"/>
    <property type="evidence" value="ECO:0007669"/>
    <property type="project" value="UniProtKB-UniRule"/>
</dbReference>
<evidence type="ECO:0000256" key="7">
    <source>
        <dbReference type="RuleBase" id="RU362065"/>
    </source>
</evidence>
<evidence type="ECO:0000256" key="1">
    <source>
        <dbReference type="ARBA" id="ARBA00004365"/>
    </source>
</evidence>
<accession>A0AAX2CFP3</accession>
<evidence type="ECO:0000256" key="2">
    <source>
        <dbReference type="ARBA" id="ARBA00004613"/>
    </source>
</evidence>
<dbReference type="Pfam" id="PF06429">
    <property type="entry name" value="Flg_bbr_C"/>
    <property type="match status" value="1"/>
</dbReference>
<keyword evidence="5 7" id="KW-0964">Secreted</keyword>
<dbReference type="PRINTS" id="PR01005">
    <property type="entry name" value="FLGHOOKAP1"/>
</dbReference>
<dbReference type="InterPro" id="IPR002371">
    <property type="entry name" value="FlgK"/>
</dbReference>
<keyword evidence="10" id="KW-0966">Cell projection</keyword>
<proteinExistence type="inferred from homology"/>
<dbReference type="InterPro" id="IPR053927">
    <property type="entry name" value="FlgK_helical"/>
</dbReference>
<dbReference type="AlphaFoldDB" id="A0AAX2CFP3"/>
<feature type="domain" description="Flagellar hook-associated protein FlgK helical" evidence="9">
    <location>
        <begin position="95"/>
        <end position="314"/>
    </location>
</feature>
<evidence type="ECO:0000313" key="11">
    <source>
        <dbReference type="Proteomes" id="UP000242164"/>
    </source>
</evidence>
<evidence type="ECO:0000259" key="8">
    <source>
        <dbReference type="Pfam" id="PF06429"/>
    </source>
</evidence>
<dbReference type="RefSeq" id="WP_087098267.1">
    <property type="nucleotide sequence ID" value="NZ_CP066179.1"/>
</dbReference>
<dbReference type="PANTHER" id="PTHR30033">
    <property type="entry name" value="FLAGELLAR HOOK-ASSOCIATED PROTEIN 1"/>
    <property type="match status" value="1"/>
</dbReference>
<dbReference type="EMBL" id="FMIK01000020">
    <property type="protein sequence ID" value="SCL89220.1"/>
    <property type="molecule type" value="Genomic_DNA"/>
</dbReference>
<keyword evidence="10" id="KW-0282">Flagellum</keyword>
<comment type="subcellular location">
    <subcellularLocation>
        <location evidence="1 7">Bacterial flagellum</location>
    </subcellularLocation>
    <subcellularLocation>
        <location evidence="2 7">Secreted</location>
    </subcellularLocation>
</comment>
<reference evidence="10 11" key="1">
    <citation type="submission" date="2016-08" db="EMBL/GenBank/DDBJ databases">
        <authorList>
            <person name="Loux V."/>
            <person name="Rue O."/>
        </authorList>
    </citation>
    <scope>NUCLEOTIDE SEQUENCE [LARGE SCALE GENOMIC DNA]</scope>
    <source>
        <strain evidence="10 11">AFSSA_08CEB44bac</strain>
    </source>
</reference>
<protein>
    <recommendedName>
        <fullName evidence="4 7">Flagellar hook-associated protein 1</fullName>
        <shortName evidence="7">HAP1</shortName>
    </recommendedName>
</protein>
<gene>
    <name evidence="7" type="primary">flgK</name>
    <name evidence="10" type="ORF">BCB44BAC_01482</name>
</gene>
<evidence type="ECO:0000256" key="6">
    <source>
        <dbReference type="ARBA" id="ARBA00023143"/>
    </source>
</evidence>
<dbReference type="GO" id="GO:0044780">
    <property type="term" value="P:bacterial-type flagellum assembly"/>
    <property type="evidence" value="ECO:0007669"/>
    <property type="project" value="InterPro"/>
</dbReference>
<comment type="caution">
    <text evidence="10">The sequence shown here is derived from an EMBL/GenBank/DDBJ whole genome shotgun (WGS) entry which is preliminary data.</text>
</comment>
<dbReference type="GO" id="GO:0005576">
    <property type="term" value="C:extracellular region"/>
    <property type="evidence" value="ECO:0007669"/>
    <property type="project" value="UniProtKB-SubCell"/>
</dbReference>
<evidence type="ECO:0000256" key="3">
    <source>
        <dbReference type="ARBA" id="ARBA00009677"/>
    </source>
</evidence>
<keyword evidence="10" id="KW-0969">Cilium</keyword>
<dbReference type="PANTHER" id="PTHR30033:SF1">
    <property type="entry name" value="FLAGELLAR HOOK-ASSOCIATED PROTEIN 1"/>
    <property type="match status" value="1"/>
</dbReference>
<keyword evidence="6 7" id="KW-0975">Bacterial flagellum</keyword>
<comment type="similarity">
    <text evidence="3 7">Belongs to the flagella basal body rod proteins family.</text>
</comment>
<sequence length="440" mass="48875">MRLSDYNKPLSGMLAAQVGLKTTQQNLTNIHTPGYVRQAVNYGSVGANNGNTPEQRIGYGVQVMDVERITDEIKIKQYNEQLSQLSYYGYMDDALSRIESIIGTTGPNSLSSLMDGFFNAFREVAKNPEQANYYDTLIAATGKFTNQLNRIGRDLEEAEMQVSADIQGHVDEFNRLAESLAKVNENIREAGLKVPNQLLDERDRIITEMSQYANIEVSYESGNPNIASVRISGVLAVSGQDTYPLQLQKEKEPISVQISGTDIPLKSGKILSAIDMKVKITGNKEKDVKGYKDSLNELMSAIKDQVNGVMKKDFFVGDIAKNIRLNPELANDVSKMKISTETAKELAGISDKEYTKGLSYKQALDKFLVGIASDKSAASAYKEIHTNLFTDTEQEKMGMEGVNMEEEMVNLMAFQKYFVANSKAISTMNEVFDSLFSIIR</sequence>
<feature type="domain" description="Flagellar basal-body/hook protein C-terminal" evidence="8">
    <location>
        <begin position="399"/>
        <end position="435"/>
    </location>
</feature>
<dbReference type="Pfam" id="PF22638">
    <property type="entry name" value="FlgK_D1"/>
    <property type="match status" value="1"/>
</dbReference>
<organism evidence="10 11">
    <name type="scientific">Bacillus cytotoxicus</name>
    <dbReference type="NCBI Taxonomy" id="580165"/>
    <lineage>
        <taxon>Bacteria</taxon>
        <taxon>Bacillati</taxon>
        <taxon>Bacillota</taxon>
        <taxon>Bacilli</taxon>
        <taxon>Bacillales</taxon>
        <taxon>Bacillaceae</taxon>
        <taxon>Bacillus</taxon>
        <taxon>Bacillus cereus group</taxon>
    </lineage>
</organism>
<dbReference type="InterPro" id="IPR010930">
    <property type="entry name" value="Flg_bb/hook_C_dom"/>
</dbReference>
<evidence type="ECO:0000256" key="4">
    <source>
        <dbReference type="ARBA" id="ARBA00016244"/>
    </source>
</evidence>
<dbReference type="GO" id="GO:0005198">
    <property type="term" value="F:structural molecule activity"/>
    <property type="evidence" value="ECO:0007669"/>
    <property type="project" value="UniProtKB-UniRule"/>
</dbReference>
<dbReference type="SUPFAM" id="SSF64518">
    <property type="entry name" value="Phase 1 flagellin"/>
    <property type="match status" value="1"/>
</dbReference>
<evidence type="ECO:0000313" key="10">
    <source>
        <dbReference type="EMBL" id="SCL89220.1"/>
    </source>
</evidence>
<evidence type="ECO:0000259" key="9">
    <source>
        <dbReference type="Pfam" id="PF22638"/>
    </source>
</evidence>